<accession>A0A6S7HWE5</accession>
<proteinExistence type="predicted"/>
<protein>
    <submittedName>
        <fullName evidence="1">Uncharacterized protein</fullName>
    </submittedName>
</protein>
<keyword evidence="2" id="KW-1185">Reference proteome</keyword>
<evidence type="ECO:0000313" key="1">
    <source>
        <dbReference type="EMBL" id="CAB3998771.1"/>
    </source>
</evidence>
<dbReference type="Proteomes" id="UP001152795">
    <property type="component" value="Unassembled WGS sequence"/>
</dbReference>
<sequence length="63" mass="7427">MLFIRCDRKNASFEAGPLHWKFRKSFFFKLKCNQGVTAETTRHSRFEDCAGDFSDPSNLRYAF</sequence>
<name>A0A6S7HWE5_PARCT</name>
<evidence type="ECO:0000313" key="2">
    <source>
        <dbReference type="Proteomes" id="UP001152795"/>
    </source>
</evidence>
<organism evidence="1 2">
    <name type="scientific">Paramuricea clavata</name>
    <name type="common">Red gorgonian</name>
    <name type="synonym">Violescent sea-whip</name>
    <dbReference type="NCBI Taxonomy" id="317549"/>
    <lineage>
        <taxon>Eukaryota</taxon>
        <taxon>Metazoa</taxon>
        <taxon>Cnidaria</taxon>
        <taxon>Anthozoa</taxon>
        <taxon>Octocorallia</taxon>
        <taxon>Malacalcyonacea</taxon>
        <taxon>Plexauridae</taxon>
        <taxon>Paramuricea</taxon>
    </lineage>
</organism>
<dbReference type="EMBL" id="CACRXK020003436">
    <property type="protein sequence ID" value="CAB3998771.1"/>
    <property type="molecule type" value="Genomic_DNA"/>
</dbReference>
<reference evidence="1" key="1">
    <citation type="submission" date="2020-04" db="EMBL/GenBank/DDBJ databases">
        <authorList>
            <person name="Alioto T."/>
            <person name="Alioto T."/>
            <person name="Gomez Garrido J."/>
        </authorList>
    </citation>
    <scope>NUCLEOTIDE SEQUENCE</scope>
    <source>
        <strain evidence="1">A484AB</strain>
    </source>
</reference>
<comment type="caution">
    <text evidence="1">The sequence shown here is derived from an EMBL/GenBank/DDBJ whole genome shotgun (WGS) entry which is preliminary data.</text>
</comment>
<dbReference type="AlphaFoldDB" id="A0A6S7HWE5"/>
<gene>
    <name evidence="1" type="ORF">PACLA_8A055891</name>
</gene>